<evidence type="ECO:0000256" key="3">
    <source>
        <dbReference type="ARBA" id="ARBA00022989"/>
    </source>
</evidence>
<evidence type="ECO:0000256" key="2">
    <source>
        <dbReference type="ARBA" id="ARBA00022692"/>
    </source>
</evidence>
<feature type="transmembrane region" description="Helical" evidence="5">
    <location>
        <begin position="60"/>
        <end position="79"/>
    </location>
</feature>
<evidence type="ECO:0000313" key="7">
    <source>
        <dbReference type="Proteomes" id="UP000075635"/>
    </source>
</evidence>
<keyword evidence="2 5" id="KW-0812">Transmembrane</keyword>
<dbReference type="InterPro" id="IPR002293">
    <property type="entry name" value="AA/rel_permease1"/>
</dbReference>
<keyword evidence="4 5" id="KW-0472">Membrane</keyword>
<feature type="transmembrane region" description="Helical" evidence="5">
    <location>
        <begin position="138"/>
        <end position="158"/>
    </location>
</feature>
<dbReference type="Gene3D" id="1.20.1740.10">
    <property type="entry name" value="Amino acid/polyamine transporter I"/>
    <property type="match status" value="1"/>
</dbReference>
<accession>A0A150SFF1</accession>
<feature type="transmembrane region" description="Helical" evidence="5">
    <location>
        <begin position="253"/>
        <end position="275"/>
    </location>
</feature>
<feature type="transmembrane region" description="Helical" evidence="5">
    <location>
        <begin position="304"/>
        <end position="324"/>
    </location>
</feature>
<feature type="transmembrane region" description="Helical" evidence="5">
    <location>
        <begin position="411"/>
        <end position="432"/>
    </location>
</feature>
<dbReference type="AlphaFoldDB" id="A0A150SFF1"/>
<feature type="transmembrane region" description="Helical" evidence="5">
    <location>
        <begin position="352"/>
        <end position="371"/>
    </location>
</feature>
<dbReference type="GO" id="GO:0022857">
    <property type="term" value="F:transmembrane transporter activity"/>
    <property type="evidence" value="ECO:0007669"/>
    <property type="project" value="InterPro"/>
</dbReference>
<evidence type="ECO:0000256" key="5">
    <source>
        <dbReference type="SAM" id="Phobius"/>
    </source>
</evidence>
<dbReference type="InterPro" id="IPR053153">
    <property type="entry name" value="APC_K+_Transporter"/>
</dbReference>
<feature type="transmembrane region" description="Helical" evidence="5">
    <location>
        <begin position="377"/>
        <end position="399"/>
    </location>
</feature>
<sequence length="628" mass="66937">MSLRAILFGRRLASDEEEKEQIGPLSGIPVLGLDALASASYGPEAALTVLIPLGALGLRYIVPLSALVIALLVIVYVSYRQTIVAYPSGGGSYIVAKENLGTNAGLVAAAALLLDYVLNVAVAVSAGVGALVSAVPALLPHTLGLCLAVLVLLTAANLRGLRTAGLVFMAPTYAFLGCLFAVIAIGIGKMVLQGGHPAPVVAPPSLPSSLGTASIALLCHAFASGCTAMTGVEAVSNGVPAFRKPSSLQARRTLSYIVASLGILLAGIAILAQAYGVTATEPGKSGYQSIISQVVGAVVGRGPFYYVTLTAVVAVLMLSANTSFADFPRLCQLLAIDRFLPEPFIHRGRRLAFSYGIAVLTGLSALLLIVFQGITDALIPLFAVGAFLAFTMSQAGMVAHWNRVRGPRSRLHLAINATGATATAATLVVIILSKFTEGAWVSTLLVIAAFFLFRGVKRHYAQLEDAVRDHEPLDLTPPPPPIVVVPVRRWDLVAQKGLRFALQLSPEVYALQVLLDDPRVEDLSGEWHDLVEEPAKAKGVPAPRLVVVRSRYRRLFRPLLRFITTIARAHPERQVAVVVPEVVESRWYHYLLHNHTASILKWLLLFRGGKSVVIVNTPFYLYDTPKTA</sequence>
<reference evidence="6 7" key="1">
    <citation type="submission" date="2014-02" db="EMBL/GenBank/DDBJ databases">
        <title>The small core and large imbalanced accessory genome model reveals a collaborative survival strategy of Sorangium cellulosum strains in nature.</title>
        <authorList>
            <person name="Han K."/>
            <person name="Peng R."/>
            <person name="Blom J."/>
            <person name="Li Y.-Z."/>
        </authorList>
    </citation>
    <scope>NUCLEOTIDE SEQUENCE [LARGE SCALE GENOMIC DNA]</scope>
    <source>
        <strain evidence="6 7">So0011-07</strain>
    </source>
</reference>
<feature type="transmembrane region" description="Helical" evidence="5">
    <location>
        <begin position="100"/>
        <end position="118"/>
    </location>
</feature>
<name>A0A150SFF1_SORCE</name>
<dbReference type="PANTHER" id="PTHR47704">
    <property type="entry name" value="POTASSIUM TRANSPORTER KIMA"/>
    <property type="match status" value="1"/>
</dbReference>
<feature type="transmembrane region" description="Helical" evidence="5">
    <location>
        <begin position="212"/>
        <end position="232"/>
    </location>
</feature>
<organism evidence="6 7">
    <name type="scientific">Sorangium cellulosum</name>
    <name type="common">Polyangium cellulosum</name>
    <dbReference type="NCBI Taxonomy" id="56"/>
    <lineage>
        <taxon>Bacteria</taxon>
        <taxon>Pseudomonadati</taxon>
        <taxon>Myxococcota</taxon>
        <taxon>Polyangia</taxon>
        <taxon>Polyangiales</taxon>
        <taxon>Polyangiaceae</taxon>
        <taxon>Sorangium</taxon>
    </lineage>
</organism>
<dbReference type="Pfam" id="PF13520">
    <property type="entry name" value="AA_permease_2"/>
    <property type="match status" value="1"/>
</dbReference>
<feature type="transmembrane region" description="Helical" evidence="5">
    <location>
        <begin position="438"/>
        <end position="456"/>
    </location>
</feature>
<dbReference type="PANTHER" id="PTHR47704:SF1">
    <property type="entry name" value="POTASSIUM TRANSPORTER KIMA"/>
    <property type="match status" value="1"/>
</dbReference>
<keyword evidence="3 5" id="KW-1133">Transmembrane helix</keyword>
<dbReference type="Proteomes" id="UP000075635">
    <property type="component" value="Unassembled WGS sequence"/>
</dbReference>
<comment type="caution">
    <text evidence="6">The sequence shown here is derived from an EMBL/GenBank/DDBJ whole genome shotgun (WGS) entry which is preliminary data.</text>
</comment>
<comment type="subcellular location">
    <subcellularLocation>
        <location evidence="1">Membrane</location>
        <topology evidence="1">Multi-pass membrane protein</topology>
    </subcellularLocation>
</comment>
<proteinExistence type="predicted"/>
<evidence type="ECO:0000313" key="6">
    <source>
        <dbReference type="EMBL" id="KYF90908.1"/>
    </source>
</evidence>
<evidence type="ECO:0000256" key="1">
    <source>
        <dbReference type="ARBA" id="ARBA00004141"/>
    </source>
</evidence>
<feature type="transmembrane region" description="Helical" evidence="5">
    <location>
        <begin position="170"/>
        <end position="192"/>
    </location>
</feature>
<dbReference type="EMBL" id="JEMB01001071">
    <property type="protein sequence ID" value="KYF90908.1"/>
    <property type="molecule type" value="Genomic_DNA"/>
</dbReference>
<dbReference type="GO" id="GO:0016020">
    <property type="term" value="C:membrane"/>
    <property type="evidence" value="ECO:0007669"/>
    <property type="project" value="UniProtKB-SubCell"/>
</dbReference>
<evidence type="ECO:0000256" key="4">
    <source>
        <dbReference type="ARBA" id="ARBA00023136"/>
    </source>
</evidence>
<gene>
    <name evidence="6" type="ORF">BE17_08725</name>
</gene>
<protein>
    <submittedName>
        <fullName evidence="6">Amino acid transporter</fullName>
    </submittedName>
</protein>